<dbReference type="EMBL" id="KN817518">
    <property type="protein sequence ID" value="KJA30074.1"/>
    <property type="molecule type" value="Genomic_DNA"/>
</dbReference>
<keyword evidence="2" id="KW-0732">Signal</keyword>
<proteinExistence type="predicted"/>
<dbReference type="OrthoDB" id="4005299at2759"/>
<evidence type="ECO:0000313" key="5">
    <source>
        <dbReference type="EMBL" id="KJA30074.1"/>
    </source>
</evidence>
<feature type="transmembrane region" description="Helical" evidence="1">
    <location>
        <begin position="514"/>
        <end position="536"/>
    </location>
</feature>
<evidence type="ECO:0000256" key="2">
    <source>
        <dbReference type="SAM" id="SignalP"/>
    </source>
</evidence>
<evidence type="ECO:0000259" key="3">
    <source>
        <dbReference type="Pfam" id="PF10348"/>
    </source>
</evidence>
<evidence type="ECO:0000256" key="1">
    <source>
        <dbReference type="SAM" id="Phobius"/>
    </source>
</evidence>
<protein>
    <recommendedName>
        <fullName evidence="7">Protein YTP1-like C-terminal domain-containing protein</fullName>
    </recommendedName>
</protein>
<keyword evidence="1" id="KW-0812">Transmembrane</keyword>
<feature type="transmembrane region" description="Helical" evidence="1">
    <location>
        <begin position="548"/>
        <end position="565"/>
    </location>
</feature>
<dbReference type="PANTHER" id="PTHR31685">
    <property type="entry name" value="INTEGRAL MEMBRANE PROTEIN (AFU_ORTHOLOGUE AFUA_6G12730)-RELATED"/>
    <property type="match status" value="1"/>
</dbReference>
<organism evidence="5 6">
    <name type="scientific">Hypholoma sublateritium (strain FD-334 SS-4)</name>
    <dbReference type="NCBI Taxonomy" id="945553"/>
    <lineage>
        <taxon>Eukaryota</taxon>
        <taxon>Fungi</taxon>
        <taxon>Dikarya</taxon>
        <taxon>Basidiomycota</taxon>
        <taxon>Agaricomycotina</taxon>
        <taxon>Agaricomycetes</taxon>
        <taxon>Agaricomycetidae</taxon>
        <taxon>Agaricales</taxon>
        <taxon>Agaricineae</taxon>
        <taxon>Strophariaceae</taxon>
        <taxon>Hypholoma</taxon>
    </lineage>
</organism>
<evidence type="ECO:0008006" key="7">
    <source>
        <dbReference type="Google" id="ProtNLM"/>
    </source>
</evidence>
<dbReference type="AlphaFoldDB" id="A0A0D2PGV4"/>
<dbReference type="Proteomes" id="UP000054270">
    <property type="component" value="Unassembled WGS sequence"/>
</dbReference>
<name>A0A0D2PGV4_HYPSF</name>
<dbReference type="STRING" id="945553.A0A0D2PGV4"/>
<feature type="transmembrane region" description="Helical" evidence="1">
    <location>
        <begin position="426"/>
        <end position="445"/>
    </location>
</feature>
<feature type="signal peptide" evidence="2">
    <location>
        <begin position="1"/>
        <end position="23"/>
    </location>
</feature>
<evidence type="ECO:0000313" key="6">
    <source>
        <dbReference type="Proteomes" id="UP000054270"/>
    </source>
</evidence>
<dbReference type="InterPro" id="IPR018825">
    <property type="entry name" value="DUF2427"/>
</dbReference>
<feature type="transmembrane region" description="Helical" evidence="1">
    <location>
        <begin position="160"/>
        <end position="178"/>
    </location>
</feature>
<keyword evidence="1" id="KW-1133">Transmembrane helix</keyword>
<feature type="transmembrane region" description="Helical" evidence="1">
    <location>
        <begin position="120"/>
        <end position="140"/>
    </location>
</feature>
<dbReference type="PANTHER" id="PTHR31685:SF3">
    <property type="entry name" value="INTEGRAL MEMBRANE PROTEIN (AFU_ORTHOLOGUE AFUA_6G12730)"/>
    <property type="match status" value="1"/>
</dbReference>
<feature type="transmembrane region" description="Helical" evidence="1">
    <location>
        <begin position="357"/>
        <end position="377"/>
    </location>
</feature>
<dbReference type="OMA" id="WAGCFGE"/>
<keyword evidence="6" id="KW-1185">Reference proteome</keyword>
<accession>A0A0D2PGV4</accession>
<sequence>MLLRVATVAPLVVLAAVQLGVHASPSLSDGLGPRFEASLARRDGEEHHHHNGAPLLVLNETEVTMYHAPTPPSYYTIDWEDEGYQQSHGGLMIVHGIFMCLAFFVSLPVGIALRSVKHAAHGIATISFYTFCALGCAASGLYRKMTPNMYEGSVHGTQSYLIILVALSLSALDIFAAARRIISFLRGPDRSPGAFWRYVIKKEQLPGTSPEYSGIVADEPEEYDSSKLPRDSVELQRVSLTGSDDHPDDHPNSHPTEQWAHAVHRHHRQYSTASEGTVFGSHSYSHSQDTLDELKSGRGLLPRRSFLNRIGRAAFAVVERALVIAGFAQLLVGIVTYTGGCRQNYVNGCLAHLIKGGIFWCYGLLTFARFLGSFADIGWSWNISPSDNAYTAEFVESLVIFIYGATNTWMERFGANPGDPFTTKQIQHIGIAVMFCFAGLVGMGIESKRVRKWLASSVYTSSSDPRDIPQEALAEPQSYMGSFNPFPALVIGVTGAAMAAHAQTYLFQVQIHELWGNLLLAFSVLRCLTYFFLWLGPSRSILPSRPPTEALGSFFLACGGLVFMFSTEEVTIAAMRRGRDDVMMFLNVAVALTCFAFCWTLFVVGFKGWLKSRKQSPAADRNLA</sequence>
<feature type="transmembrane region" description="Helical" evidence="1">
    <location>
        <begin position="92"/>
        <end position="113"/>
    </location>
</feature>
<feature type="domain" description="DUF2427" evidence="3">
    <location>
        <begin position="85"/>
        <end position="168"/>
    </location>
</feature>
<dbReference type="Pfam" id="PF10348">
    <property type="entry name" value="DUF2427"/>
    <property type="match status" value="1"/>
</dbReference>
<dbReference type="Pfam" id="PF10355">
    <property type="entry name" value="Ytp1"/>
    <property type="match status" value="1"/>
</dbReference>
<gene>
    <name evidence="5" type="ORF">HYPSUDRAFT_153394</name>
</gene>
<feature type="domain" description="Protein YTP1-like C-terminal" evidence="4">
    <location>
        <begin position="326"/>
        <end position="607"/>
    </location>
</feature>
<feature type="transmembrane region" description="Helical" evidence="1">
    <location>
        <begin position="486"/>
        <end position="508"/>
    </location>
</feature>
<feature type="transmembrane region" description="Helical" evidence="1">
    <location>
        <begin position="313"/>
        <end position="337"/>
    </location>
</feature>
<feature type="transmembrane region" description="Helical" evidence="1">
    <location>
        <begin position="585"/>
        <end position="606"/>
    </location>
</feature>
<keyword evidence="1" id="KW-0472">Membrane</keyword>
<reference evidence="6" key="1">
    <citation type="submission" date="2014-04" db="EMBL/GenBank/DDBJ databases">
        <title>Evolutionary Origins and Diversification of the Mycorrhizal Mutualists.</title>
        <authorList>
            <consortium name="DOE Joint Genome Institute"/>
            <consortium name="Mycorrhizal Genomics Consortium"/>
            <person name="Kohler A."/>
            <person name="Kuo A."/>
            <person name="Nagy L.G."/>
            <person name="Floudas D."/>
            <person name="Copeland A."/>
            <person name="Barry K.W."/>
            <person name="Cichocki N."/>
            <person name="Veneault-Fourrey C."/>
            <person name="LaButti K."/>
            <person name="Lindquist E.A."/>
            <person name="Lipzen A."/>
            <person name="Lundell T."/>
            <person name="Morin E."/>
            <person name="Murat C."/>
            <person name="Riley R."/>
            <person name="Ohm R."/>
            <person name="Sun H."/>
            <person name="Tunlid A."/>
            <person name="Henrissat B."/>
            <person name="Grigoriev I.V."/>
            <person name="Hibbett D.S."/>
            <person name="Martin F."/>
        </authorList>
    </citation>
    <scope>NUCLEOTIDE SEQUENCE [LARGE SCALE GENOMIC DNA]</scope>
    <source>
        <strain evidence="6">FD-334 SS-4</strain>
    </source>
</reference>
<dbReference type="InterPro" id="IPR018827">
    <property type="entry name" value="YTP1_C"/>
</dbReference>
<evidence type="ECO:0000259" key="4">
    <source>
        <dbReference type="Pfam" id="PF10355"/>
    </source>
</evidence>
<feature type="chain" id="PRO_5002265845" description="Protein YTP1-like C-terminal domain-containing protein" evidence="2">
    <location>
        <begin position="24"/>
        <end position="624"/>
    </location>
</feature>